<evidence type="ECO:0000256" key="1">
    <source>
        <dbReference type="ARBA" id="ARBA00022723"/>
    </source>
</evidence>
<dbReference type="InterPro" id="IPR039537">
    <property type="entry name" value="Retrotran_Ty1/copia-like"/>
</dbReference>
<dbReference type="PROSITE" id="PS50994">
    <property type="entry name" value="INTEGRASE"/>
    <property type="match status" value="1"/>
</dbReference>
<dbReference type="GO" id="GO:0015074">
    <property type="term" value="P:DNA integration"/>
    <property type="evidence" value="ECO:0007669"/>
    <property type="project" value="InterPro"/>
</dbReference>
<keyword evidence="1" id="KW-0479">Metal-binding</keyword>
<feature type="compositionally biased region" description="Basic and acidic residues" evidence="4">
    <location>
        <begin position="757"/>
        <end position="780"/>
    </location>
</feature>
<accession>A0A8T1ZT92</accession>
<dbReference type="OrthoDB" id="414945at2759"/>
<dbReference type="InterPro" id="IPR025724">
    <property type="entry name" value="GAG-pre-integrase_dom"/>
</dbReference>
<organism evidence="7 8">
    <name type="scientific">Arabidopsis suecica</name>
    <name type="common">Swedish thale-cress</name>
    <name type="synonym">Cardaminopsis suecica</name>
    <dbReference type="NCBI Taxonomy" id="45249"/>
    <lineage>
        <taxon>Eukaryota</taxon>
        <taxon>Viridiplantae</taxon>
        <taxon>Streptophyta</taxon>
        <taxon>Embryophyta</taxon>
        <taxon>Tracheophyta</taxon>
        <taxon>Spermatophyta</taxon>
        <taxon>Magnoliopsida</taxon>
        <taxon>eudicotyledons</taxon>
        <taxon>Gunneridae</taxon>
        <taxon>Pentapetalae</taxon>
        <taxon>rosids</taxon>
        <taxon>malvids</taxon>
        <taxon>Brassicales</taxon>
        <taxon>Brassicaceae</taxon>
        <taxon>Camelineae</taxon>
        <taxon>Arabidopsis</taxon>
    </lineage>
</organism>
<feature type="compositionally biased region" description="Basic and acidic residues" evidence="4">
    <location>
        <begin position="806"/>
        <end position="818"/>
    </location>
</feature>
<dbReference type="PANTHER" id="PTHR42648:SF31">
    <property type="entry name" value="RNA-DIRECTED DNA POLYMERASE"/>
    <property type="match status" value="1"/>
</dbReference>
<evidence type="ECO:0000256" key="3">
    <source>
        <dbReference type="PROSITE-ProRule" id="PRU00047"/>
    </source>
</evidence>
<keyword evidence="8" id="KW-1185">Reference proteome</keyword>
<dbReference type="GO" id="GO:0016787">
    <property type="term" value="F:hydrolase activity"/>
    <property type="evidence" value="ECO:0007669"/>
    <property type="project" value="UniProtKB-KW"/>
</dbReference>
<dbReference type="Pfam" id="PF07727">
    <property type="entry name" value="RVT_2"/>
    <property type="match status" value="1"/>
</dbReference>
<evidence type="ECO:0000256" key="2">
    <source>
        <dbReference type="ARBA" id="ARBA00022801"/>
    </source>
</evidence>
<dbReference type="Proteomes" id="UP000694251">
    <property type="component" value="Chromosome 10"/>
</dbReference>
<dbReference type="Pfam" id="PF00665">
    <property type="entry name" value="rve"/>
    <property type="match status" value="1"/>
</dbReference>
<keyword evidence="2" id="KW-0378">Hydrolase</keyword>
<dbReference type="Pfam" id="PF25597">
    <property type="entry name" value="SH3_retrovirus"/>
    <property type="match status" value="1"/>
</dbReference>
<sequence length="1411" mass="157905">MADGENSDGKELGPAKTAEGGGGSGLTVAEKAMASPLYLHPSDGPEFIDGTVEKPTKDDEIEQWEVVNSMLIAWIMNTIEPTLRTSISMVDEAQALWEDLKLQFSAGNGPRISEIRADIANCRQNGDTVMVYYGRLKKMWDELAIYKPIRSCSCGELAAQLEEDRNEERTNTFLNGLDFAKFGTTVQRGQTSNFYREKDVICTHCGKYGHAKADCFQIIGLPEWWGERGRDYNDRGRGGRGRGGRGGWFGRGRGSGGRANAVTGVQANIVGGIQANSTRTPADLDSQSLPQMRASHHMTGNLDYLSNVLNTNPCMIGLPDGDHVVSTQQGDICLGGDLWLQGILYSKDLTCSLISVAKLLKVVKGSITFTNELCVIQDRAMKTLIGVGEECGDVYVLRGVIGAKIHKTVSCSGSWDLWHHRLGHPSSCVVPYLLSHLDIEKQVSSTTVCDICLKAKQTRDCFHESSNKAAGVFDLIHCDVWGAYRVLSTTGAAYFLTIVDDYSRAVWVYLLREKSEVAVTLKNFFRMVERQFDKKVKVVRSDNGGEFMGLRSYFLEEGITHQTSCVYTPQQNSRVERKHIHILNVARSLMFQATLPRKFWGECVLTACHLINRTPTAVLDGKTPYEMLYGVAPNFTTLRVFGSLCFARNVLRDKDKFGERSRRCMFMGYSFGQKGWRLYDLEKSEFFVSRDVVFQEDIFLFQQEEQRSIDPQQGSIDPLHVDDEQFFPDTIRSIDPPPGLIDPSQDRRDGDIPEAQRSIDHSHGSIDPEERPMGPEKDGSIDPLPGMSTGELLGSADNGNTLTTALDERGSAEKSGDDKLKGTMIKVRQSEREKKLPSHLNDYVLHTTRCSSDQPTLSPASSQSASSGTGTVLYPIANYVNCNRFSDSQRAFLAAITAVSVPKSYSEAVKDEKWCNAMSGEVNALEANDTWDITDLPPGKKAIGSHWIFTIKYKSNGEIERYKARLVAIGNRQVEGLDFDETFALVVKMTTIREFLKIAAVKGWAVHQMDVHNAFLHGDLEEEVYMRLPPGFVSQDKSKVCRLKKSLYGLRQAPRCWFAKLAKALKGYRFEQQVADYSLFTLVRGPMQLFVLVSVDDLLIGGNDLKGIQEFKGYLSECFHMKDLGVMKYFLGIEVSRSPDGFYLSQRKYALDIVTECGLLGFQPVSTPLEQNHKLPDDEGEFYEDVERYRRLVGRLVYLTFTRPELSYVVHMLAQFMHQPRAKHWAAVIRVVRYLKGCPGQGIVLSADSDLQLTAYCDSDFSTCSLSRRSVTGFIVMLGDSPIAWKTKKQDVVSFSSAEAEYRAMSFTARELKWDLELLGCFGVSHPQAMRLFCDNKAALHIAANLVFHKRTKHIEKDCHFIRDEIQDGSLVTAHLNTTEQPADIFTKALGSQQFAYLRRKLGMYNLHAPT</sequence>
<name>A0A8T1ZT92_ARASU</name>
<feature type="region of interest" description="Disordered" evidence="4">
    <location>
        <begin position="236"/>
        <end position="255"/>
    </location>
</feature>
<feature type="compositionally biased region" description="Gly residues" evidence="4">
    <location>
        <begin position="244"/>
        <end position="255"/>
    </location>
</feature>
<evidence type="ECO:0000313" key="8">
    <source>
        <dbReference type="Proteomes" id="UP000694251"/>
    </source>
</evidence>
<dbReference type="CDD" id="cd09272">
    <property type="entry name" value="RNase_HI_RT_Ty1"/>
    <property type="match status" value="1"/>
</dbReference>
<dbReference type="Pfam" id="PF13976">
    <property type="entry name" value="gag_pre-integrs"/>
    <property type="match status" value="1"/>
</dbReference>
<dbReference type="InterPro" id="IPR001878">
    <property type="entry name" value="Znf_CCHC"/>
</dbReference>
<dbReference type="EMBL" id="JAEFBJ010000010">
    <property type="protein sequence ID" value="KAG7563953.1"/>
    <property type="molecule type" value="Genomic_DNA"/>
</dbReference>
<protein>
    <submittedName>
        <fullName evidence="7">Retrotransposon gag domain</fullName>
    </submittedName>
</protein>
<evidence type="ECO:0000259" key="5">
    <source>
        <dbReference type="PROSITE" id="PS50158"/>
    </source>
</evidence>
<gene>
    <name evidence="7" type="ORF">ISN44_As10g007080</name>
</gene>
<evidence type="ECO:0000313" key="7">
    <source>
        <dbReference type="EMBL" id="KAG7563953.1"/>
    </source>
</evidence>
<dbReference type="InterPro" id="IPR001584">
    <property type="entry name" value="Integrase_cat-core"/>
</dbReference>
<dbReference type="GO" id="GO:0008270">
    <property type="term" value="F:zinc ion binding"/>
    <property type="evidence" value="ECO:0007669"/>
    <property type="project" value="UniProtKB-KW"/>
</dbReference>
<proteinExistence type="predicted"/>
<dbReference type="InterPro" id="IPR013103">
    <property type="entry name" value="RVT_2"/>
</dbReference>
<reference evidence="7 8" key="1">
    <citation type="submission" date="2020-12" db="EMBL/GenBank/DDBJ databases">
        <title>Concerted genomic and epigenomic changes stabilize Arabidopsis allopolyploids.</title>
        <authorList>
            <person name="Chen Z."/>
        </authorList>
    </citation>
    <scope>NUCLEOTIDE SEQUENCE [LARGE SCALE GENOMIC DNA]</scope>
    <source>
        <strain evidence="7">As9502</strain>
        <tissue evidence="7">Leaf</tissue>
    </source>
</reference>
<feature type="domain" description="Integrase catalytic" evidence="6">
    <location>
        <begin position="462"/>
        <end position="632"/>
    </location>
</feature>
<feature type="region of interest" description="Disordered" evidence="4">
    <location>
        <begin position="1"/>
        <end position="26"/>
    </location>
</feature>
<dbReference type="PANTHER" id="PTHR42648">
    <property type="entry name" value="TRANSPOSASE, PUTATIVE-RELATED"/>
    <property type="match status" value="1"/>
</dbReference>
<feature type="region of interest" description="Disordered" evidence="4">
    <location>
        <begin position="728"/>
        <end position="818"/>
    </location>
</feature>
<evidence type="ECO:0000259" key="6">
    <source>
        <dbReference type="PROSITE" id="PS50994"/>
    </source>
</evidence>
<feature type="domain" description="CCHC-type" evidence="5">
    <location>
        <begin position="202"/>
        <end position="215"/>
    </location>
</feature>
<comment type="caution">
    <text evidence="7">The sequence shown here is derived from an EMBL/GenBank/DDBJ whole genome shotgun (WGS) entry which is preliminary data.</text>
</comment>
<evidence type="ECO:0000256" key="4">
    <source>
        <dbReference type="SAM" id="MobiDB-lite"/>
    </source>
</evidence>
<dbReference type="InterPro" id="IPR057670">
    <property type="entry name" value="SH3_retrovirus"/>
</dbReference>
<dbReference type="GO" id="GO:0003676">
    <property type="term" value="F:nucleic acid binding"/>
    <property type="evidence" value="ECO:0007669"/>
    <property type="project" value="InterPro"/>
</dbReference>
<keyword evidence="3" id="KW-0863">Zinc-finger</keyword>
<dbReference type="PROSITE" id="PS50158">
    <property type="entry name" value="ZF_CCHC"/>
    <property type="match status" value="1"/>
</dbReference>
<keyword evidence="3" id="KW-0862">Zinc</keyword>